<dbReference type="NCBIfam" id="TIGR00326">
    <property type="entry name" value="eubact_ribD"/>
    <property type="match status" value="1"/>
</dbReference>
<keyword evidence="10" id="KW-0511">Multifunctional enzyme</keyword>
<dbReference type="InterPro" id="IPR002734">
    <property type="entry name" value="RibDG_C"/>
</dbReference>
<dbReference type="PROSITE" id="PS51747">
    <property type="entry name" value="CYT_DCMP_DEAMINASES_2"/>
    <property type="match status" value="1"/>
</dbReference>
<keyword evidence="8" id="KW-0378">Hydrolase</keyword>
<dbReference type="GO" id="GO:0008703">
    <property type="term" value="F:5-amino-6-(5-phosphoribosylamino)uracil reductase activity"/>
    <property type="evidence" value="ECO:0007669"/>
    <property type="project" value="UniProtKB-EC"/>
</dbReference>
<dbReference type="Proteomes" id="UP000886520">
    <property type="component" value="Chromosome 18"/>
</dbReference>
<reference evidence="14" key="1">
    <citation type="submission" date="2021-01" db="EMBL/GenBank/DDBJ databases">
        <title>Adiantum capillus-veneris genome.</title>
        <authorList>
            <person name="Fang Y."/>
            <person name="Liao Q."/>
        </authorList>
    </citation>
    <scope>NUCLEOTIDE SEQUENCE</scope>
    <source>
        <strain evidence="14">H3</strain>
        <tissue evidence="14">Leaf</tissue>
    </source>
</reference>
<dbReference type="PROSITE" id="PS00903">
    <property type="entry name" value="CYT_DCMP_DEAMINASES_1"/>
    <property type="match status" value="1"/>
</dbReference>
<dbReference type="GO" id="GO:0009231">
    <property type="term" value="P:riboflavin biosynthetic process"/>
    <property type="evidence" value="ECO:0007669"/>
    <property type="project" value="UniProtKB-KW"/>
</dbReference>
<dbReference type="Gene3D" id="3.40.140.10">
    <property type="entry name" value="Cytidine Deaminase, domain 2"/>
    <property type="match status" value="1"/>
</dbReference>
<proteinExistence type="predicted"/>
<gene>
    <name evidence="14" type="ORF">GOP47_0019154</name>
</gene>
<evidence type="ECO:0000256" key="5">
    <source>
        <dbReference type="ARBA" id="ARBA00013173"/>
    </source>
</evidence>
<accession>A0A9D4UEQ7</accession>
<dbReference type="InterPro" id="IPR004794">
    <property type="entry name" value="Eubact_RibD"/>
</dbReference>
<keyword evidence="7" id="KW-0479">Metal-binding</keyword>
<dbReference type="OrthoDB" id="252265at2759"/>
<evidence type="ECO:0000256" key="7">
    <source>
        <dbReference type="ARBA" id="ARBA00022723"/>
    </source>
</evidence>
<keyword evidence="15" id="KW-1185">Reference proteome</keyword>
<dbReference type="AlphaFoldDB" id="A0A9D4UEQ7"/>
<dbReference type="InterPro" id="IPR016192">
    <property type="entry name" value="APOBEC/CMP_deaminase_Zn-bd"/>
</dbReference>
<name>A0A9D4UEQ7_ADICA</name>
<dbReference type="EC" id="1.1.1.193" evidence="5"/>
<evidence type="ECO:0000256" key="10">
    <source>
        <dbReference type="ARBA" id="ARBA00023268"/>
    </source>
</evidence>
<organism evidence="14 15">
    <name type="scientific">Adiantum capillus-veneris</name>
    <name type="common">Maidenhair fern</name>
    <dbReference type="NCBI Taxonomy" id="13818"/>
    <lineage>
        <taxon>Eukaryota</taxon>
        <taxon>Viridiplantae</taxon>
        <taxon>Streptophyta</taxon>
        <taxon>Embryophyta</taxon>
        <taxon>Tracheophyta</taxon>
        <taxon>Polypodiopsida</taxon>
        <taxon>Polypodiidae</taxon>
        <taxon>Polypodiales</taxon>
        <taxon>Pteridineae</taxon>
        <taxon>Pteridaceae</taxon>
        <taxon>Vittarioideae</taxon>
        <taxon>Adiantum</taxon>
    </lineage>
</organism>
<dbReference type="CDD" id="cd01284">
    <property type="entry name" value="Riboflavin_deaminase-reductase"/>
    <property type="match status" value="1"/>
</dbReference>
<evidence type="ECO:0000256" key="3">
    <source>
        <dbReference type="ARBA" id="ARBA00004910"/>
    </source>
</evidence>
<dbReference type="SUPFAM" id="SSF53927">
    <property type="entry name" value="Cytidine deaminase-like"/>
    <property type="match status" value="1"/>
</dbReference>
<evidence type="ECO:0000256" key="6">
    <source>
        <dbReference type="ARBA" id="ARBA00022619"/>
    </source>
</evidence>
<feature type="domain" description="CMP/dCMP-type deaminase" evidence="13">
    <location>
        <begin position="66"/>
        <end position="188"/>
    </location>
</feature>
<comment type="function">
    <text evidence="11">Monofunctional pyrimidine deaminase involved in the riboflavin biosynthesis pathway. Also has a reductase domain that lacks catalytically essential substrate-binding residues.</text>
</comment>
<evidence type="ECO:0000313" key="15">
    <source>
        <dbReference type="Proteomes" id="UP000886520"/>
    </source>
</evidence>
<evidence type="ECO:0000313" key="14">
    <source>
        <dbReference type="EMBL" id="KAI5066530.1"/>
    </source>
</evidence>
<dbReference type="Pfam" id="PF00383">
    <property type="entry name" value="dCMP_cyt_deam_1"/>
    <property type="match status" value="1"/>
</dbReference>
<evidence type="ECO:0000256" key="11">
    <source>
        <dbReference type="ARBA" id="ARBA00058389"/>
    </source>
</evidence>
<dbReference type="Gene3D" id="3.40.430.10">
    <property type="entry name" value="Dihydrofolate Reductase, subunit A"/>
    <property type="match status" value="1"/>
</dbReference>
<dbReference type="EC" id="3.5.4.26" evidence="4"/>
<keyword evidence="6" id="KW-0686">Riboflavin biosynthesis</keyword>
<evidence type="ECO:0000256" key="2">
    <source>
        <dbReference type="ARBA" id="ARBA00004882"/>
    </source>
</evidence>
<comment type="caution">
    <text evidence="14">The sequence shown here is derived from an EMBL/GenBank/DDBJ whole genome shotgun (WGS) entry which is preliminary data.</text>
</comment>
<comment type="cofactor">
    <cofactor evidence="1">
        <name>Zn(2+)</name>
        <dbReference type="ChEBI" id="CHEBI:29105"/>
    </cofactor>
</comment>
<dbReference type="EMBL" id="JABFUD020000018">
    <property type="protein sequence ID" value="KAI5066530.1"/>
    <property type="molecule type" value="Genomic_DNA"/>
</dbReference>
<dbReference type="InterPro" id="IPR024072">
    <property type="entry name" value="DHFR-like_dom_sf"/>
</dbReference>
<dbReference type="GO" id="GO:0008270">
    <property type="term" value="F:zinc ion binding"/>
    <property type="evidence" value="ECO:0007669"/>
    <property type="project" value="InterPro"/>
</dbReference>
<protein>
    <recommendedName>
        <fullName evidence="12">Riboflavin biosynthesis protein PYRD, chloroplastic</fullName>
        <ecNumber evidence="5">1.1.1.193</ecNumber>
        <ecNumber evidence="4">3.5.4.26</ecNumber>
    </recommendedName>
</protein>
<keyword evidence="9" id="KW-0862">Zinc</keyword>
<evidence type="ECO:0000256" key="1">
    <source>
        <dbReference type="ARBA" id="ARBA00001947"/>
    </source>
</evidence>
<dbReference type="Pfam" id="PF01872">
    <property type="entry name" value="RibD_C"/>
    <property type="match status" value="1"/>
</dbReference>
<dbReference type="GO" id="GO:0008835">
    <property type="term" value="F:diaminohydroxyphosphoribosylaminopyrimidine deaminase activity"/>
    <property type="evidence" value="ECO:0007669"/>
    <property type="project" value="UniProtKB-EC"/>
</dbReference>
<sequence>MATIALPSQQARLTGIPLGCARLTASMQHQNYQFPWNLGSIALELRPRMHPLRAVLSASLPIGATEADAEYMHICVKLARKASGFTSPNPMVGCVIVKDGHIVGQGFHPKAGEPHAEVFALREAGENAEGATAYVSLEPCNHYGRTPPCTTALIKACVSKVVVGMLDPNPIVSGKGVETLKKAGIEVVPGVETPICEALNEAYIYRMLEKKPFVSLRFSVSLDGGFIESSSVDCSAGSYFSKLLQETDAVIVHDSALSDNPVLLSAETGSKQPLRIVLSHDLKLPLASSIFDTTSAPTLVIASEQAVVLDLEASSRTGSQSMESLLRERGIEVMVLQELSLMSVLDVCYERGFCSVLLDSRGRDPLGLHNPLGKLAVEERVVQKVIVDVFPTVTGHNRAGPGFVIDGGALPVERVRSRMSGSHVIIEGYLPR</sequence>
<comment type="pathway">
    <text evidence="3">Cofactor biosynthesis; riboflavin biosynthesis; 5-amino-6-(D-ribitylamino)uracil from GTP: step 3/4.</text>
</comment>
<dbReference type="InterPro" id="IPR002125">
    <property type="entry name" value="CMP_dCMP_dom"/>
</dbReference>
<dbReference type="FunFam" id="3.40.140.10:FF:000025">
    <property type="entry name" value="Riboflavin biosynthesis protein RibD"/>
    <property type="match status" value="1"/>
</dbReference>
<dbReference type="SUPFAM" id="SSF53597">
    <property type="entry name" value="Dihydrofolate reductase-like"/>
    <property type="match status" value="1"/>
</dbReference>
<dbReference type="PANTHER" id="PTHR11079">
    <property type="entry name" value="CYTOSINE DEAMINASE FAMILY MEMBER"/>
    <property type="match status" value="1"/>
</dbReference>
<evidence type="ECO:0000256" key="9">
    <source>
        <dbReference type="ARBA" id="ARBA00022833"/>
    </source>
</evidence>
<evidence type="ECO:0000256" key="8">
    <source>
        <dbReference type="ARBA" id="ARBA00022801"/>
    </source>
</evidence>
<comment type="pathway">
    <text evidence="2">Cofactor biosynthesis; riboflavin biosynthesis; 5-amino-6-(D-ribitylamino)uracil from GTP: step 2/4.</text>
</comment>
<evidence type="ECO:0000259" key="13">
    <source>
        <dbReference type="PROSITE" id="PS51747"/>
    </source>
</evidence>
<dbReference type="InterPro" id="IPR016193">
    <property type="entry name" value="Cytidine_deaminase-like"/>
</dbReference>
<evidence type="ECO:0000256" key="4">
    <source>
        <dbReference type="ARBA" id="ARBA00012766"/>
    </source>
</evidence>
<evidence type="ECO:0000256" key="12">
    <source>
        <dbReference type="ARBA" id="ARBA00070721"/>
    </source>
</evidence>
<dbReference type="PANTHER" id="PTHR11079:SF162">
    <property type="entry name" value="RIBOFLAVIN BIOSYNTHESIS PROTEIN PYRD, CHLOROPLASTIC"/>
    <property type="match status" value="1"/>
</dbReference>